<evidence type="ECO:0000256" key="1">
    <source>
        <dbReference type="ARBA" id="ARBA00004123"/>
    </source>
</evidence>
<dbReference type="PROSITE" id="PS50102">
    <property type="entry name" value="RRM"/>
    <property type="match status" value="3"/>
</dbReference>
<keyword evidence="6" id="KW-0677">Repeat</keyword>
<dbReference type="Pfam" id="PF00076">
    <property type="entry name" value="RRM_1"/>
    <property type="match status" value="3"/>
</dbReference>
<dbReference type="GeneID" id="100190783"/>
<dbReference type="SUPFAM" id="SSF54928">
    <property type="entry name" value="RNA-binding domain, RBD"/>
    <property type="match status" value="2"/>
</dbReference>
<comment type="similarity">
    <text evidence="3">Belongs to the CELF/BRUNOL family.</text>
</comment>
<evidence type="ECO:0000256" key="8">
    <source>
        <dbReference type="ARBA" id="ARBA00023242"/>
    </source>
</evidence>
<gene>
    <name evidence="12 13" type="primary">celf2.S</name>
    <name evidence="12 13" type="synonym">brunol3</name>
    <name evidence="12 13" type="synonym">brunol3b</name>
    <name evidence="12 13" type="synonym">celf2</name>
    <name evidence="12 13" type="synonym">celf2-a</name>
    <name evidence="12 13" type="synonym">celf2-b</name>
    <name evidence="12 13" type="synonym">cugbp2</name>
    <name evidence="12 13" type="synonym">etr-3</name>
    <name evidence="12 13" type="synonym">etr3</name>
    <name evidence="12 13" type="synonym">napor</name>
</gene>
<dbReference type="InterPro" id="IPR034198">
    <property type="entry name" value="CELF1/2_RRM2"/>
</dbReference>
<organism evidence="11 13">
    <name type="scientific">Xenopus laevis</name>
    <name type="common">African clawed frog</name>
    <dbReference type="NCBI Taxonomy" id="8355"/>
    <lineage>
        <taxon>Eukaryota</taxon>
        <taxon>Metazoa</taxon>
        <taxon>Chordata</taxon>
        <taxon>Craniata</taxon>
        <taxon>Vertebrata</taxon>
        <taxon>Euteleostomi</taxon>
        <taxon>Amphibia</taxon>
        <taxon>Batrachia</taxon>
        <taxon>Anura</taxon>
        <taxon>Pipoidea</taxon>
        <taxon>Pipidae</taxon>
        <taxon>Xenopodinae</taxon>
        <taxon>Xenopus</taxon>
        <taxon>Xenopus</taxon>
    </lineage>
</organism>
<evidence type="ECO:0000259" key="10">
    <source>
        <dbReference type="PROSITE" id="PS50102"/>
    </source>
</evidence>
<dbReference type="GO" id="GO:0000381">
    <property type="term" value="P:regulation of alternative mRNA splicing, via spliceosome"/>
    <property type="evidence" value="ECO:0000318"/>
    <property type="project" value="GO_Central"/>
</dbReference>
<dbReference type="CTD" id="100190783"/>
<evidence type="ECO:0000256" key="2">
    <source>
        <dbReference type="ARBA" id="ARBA00004496"/>
    </source>
</evidence>
<keyword evidence="8" id="KW-0539">Nucleus</keyword>
<dbReference type="PANTHER" id="PTHR24012">
    <property type="entry name" value="RNA BINDING PROTEIN"/>
    <property type="match status" value="1"/>
</dbReference>
<dbReference type="Gene3D" id="3.30.70.330">
    <property type="match status" value="3"/>
</dbReference>
<evidence type="ECO:0000256" key="9">
    <source>
        <dbReference type="PROSITE-ProRule" id="PRU00176"/>
    </source>
</evidence>
<dbReference type="InterPro" id="IPR034199">
    <property type="entry name" value="CELF1/2_RRM3"/>
</dbReference>
<dbReference type="AlphaFoldDB" id="A0A8J1MQS1"/>
<dbReference type="GO" id="GO:0005737">
    <property type="term" value="C:cytoplasm"/>
    <property type="evidence" value="ECO:0000318"/>
    <property type="project" value="GO_Central"/>
</dbReference>
<accession>A0A8J1MQS1</accession>
<proteinExistence type="inferred from homology"/>
<evidence type="ECO:0000256" key="6">
    <source>
        <dbReference type="ARBA" id="ARBA00022737"/>
    </source>
</evidence>
<name>A0A8J1MQS1_XENLA</name>
<dbReference type="InterPro" id="IPR035979">
    <property type="entry name" value="RBD_domain_sf"/>
</dbReference>
<dbReference type="InterPro" id="IPR000504">
    <property type="entry name" value="RRM_dom"/>
</dbReference>
<evidence type="ECO:0000313" key="12">
    <source>
        <dbReference type="RefSeq" id="XP_041443389.1"/>
    </source>
</evidence>
<dbReference type="GO" id="GO:0005634">
    <property type="term" value="C:nucleus"/>
    <property type="evidence" value="ECO:0000318"/>
    <property type="project" value="GO_Central"/>
</dbReference>
<evidence type="ECO:0000313" key="11">
    <source>
        <dbReference type="Proteomes" id="UP000186698"/>
    </source>
</evidence>
<comment type="subcellular location">
    <subcellularLocation>
        <location evidence="2">Cytoplasm</location>
    </subcellularLocation>
    <subcellularLocation>
        <location evidence="1">Nucleus</location>
    </subcellularLocation>
</comment>
<dbReference type="Proteomes" id="UP000186698">
    <property type="component" value="Chromosome 3S"/>
</dbReference>
<dbReference type="GO" id="GO:0006376">
    <property type="term" value="P:mRNA splice site recognition"/>
    <property type="evidence" value="ECO:0000318"/>
    <property type="project" value="GO_Central"/>
</dbReference>
<dbReference type="InterPro" id="IPR012677">
    <property type="entry name" value="Nucleotide-bd_a/b_plait_sf"/>
</dbReference>
<keyword evidence="7 9" id="KW-0694">RNA-binding</keyword>
<keyword evidence="11" id="KW-1185">Reference proteome</keyword>
<keyword evidence="4" id="KW-0963">Cytoplasm</keyword>
<evidence type="ECO:0000256" key="3">
    <source>
        <dbReference type="ARBA" id="ARBA00009621"/>
    </source>
</evidence>
<dbReference type="CDD" id="cd12631">
    <property type="entry name" value="RRM1_CELF1_2_Bruno"/>
    <property type="match status" value="1"/>
</dbReference>
<dbReference type="OrthoDB" id="410044at2759"/>
<dbReference type="SMART" id="SM00360">
    <property type="entry name" value="RRM"/>
    <property type="match status" value="3"/>
</dbReference>
<evidence type="ECO:0000256" key="4">
    <source>
        <dbReference type="ARBA" id="ARBA00022490"/>
    </source>
</evidence>
<dbReference type="CDD" id="cd12638">
    <property type="entry name" value="RRM3_CELF1_2"/>
    <property type="match status" value="1"/>
</dbReference>
<dbReference type="FunFam" id="3.30.70.330:FF:000013">
    <property type="entry name" value="CUGBP Elav-like family member 1 isoform 2"/>
    <property type="match status" value="1"/>
</dbReference>
<evidence type="ECO:0000256" key="7">
    <source>
        <dbReference type="ARBA" id="ARBA00022884"/>
    </source>
</evidence>
<evidence type="ECO:0000256" key="5">
    <source>
        <dbReference type="ARBA" id="ARBA00022664"/>
    </source>
</evidence>
<dbReference type="GO" id="GO:1990904">
    <property type="term" value="C:ribonucleoprotein complex"/>
    <property type="evidence" value="ECO:0000318"/>
    <property type="project" value="GO_Central"/>
</dbReference>
<keyword evidence="5" id="KW-0507">mRNA processing</keyword>
<dbReference type="GO" id="GO:0003730">
    <property type="term" value="F:mRNA 3'-UTR binding"/>
    <property type="evidence" value="ECO:0000318"/>
    <property type="project" value="GO_Central"/>
</dbReference>
<reference evidence="12 13" key="2">
    <citation type="submission" date="2025-04" db="UniProtKB">
        <authorList>
            <consortium name="RefSeq"/>
        </authorList>
    </citation>
    <scope>IDENTIFICATION</scope>
    <source>
        <strain evidence="12 13">J_2021</strain>
        <tissue evidence="12 13">Erythrocytes</tissue>
    </source>
</reference>
<feature type="domain" description="RRM" evidence="10">
    <location>
        <begin position="150"/>
        <end position="234"/>
    </location>
</feature>
<dbReference type="InterPro" id="IPR034196">
    <property type="entry name" value="CELF1/2_RRM1"/>
</dbReference>
<feature type="domain" description="RRM" evidence="10">
    <location>
        <begin position="58"/>
        <end position="141"/>
    </location>
</feature>
<reference evidence="11" key="1">
    <citation type="submission" date="2024-06" db="UniProtKB">
        <authorList>
            <consortium name="RefSeq"/>
        </authorList>
    </citation>
    <scope>NUCLEOTIDE SEQUENCE [LARGE SCALE GENOMIC DNA]</scope>
    <source>
        <strain evidence="11">J_2021</strain>
    </source>
</reference>
<dbReference type="RefSeq" id="XP_041443389.1">
    <property type="nucleotide sequence ID" value="XM_041587455.1"/>
</dbReference>
<sequence>MFERTSKPAFVENICVQSMRCPKSAVTMRNEELLFSNGTNNKMNGALDHSDQPDPDAIKMFVGQIPRSWSEKELKDLFEPYGAVYQINVLRDRSQNPPQSKGCCFVTFYTRKAALEAQNALHNIKTLPGMHHPIQMKPADSEKSNAVEDRKLFIGMVSKKCNENDIRVMFSPFGQIEECRILRGPDGLSRASQHCCAFVTFSTRAMAQNAIKAMHQSQTMEGCSSPIVVKFADTQKDKEQRRLQQQLAQQMQQLNTATWGNLTGLGGLTPQYLALLQQATSSSNLGAFSGIQQMAGMNALQLQNLATLAAAAAAAQTSATTTNANPLSTTTSALGALTSPVAASTANSSAGAAMNSLTSLGTLQGLAGATVGLNNINALAGTVNIAQMLSGMAALNGGLGATGLTNGTACTMDALTQAYSGIQQYAAAALPTLYSQSLLQQQSAAGSQKEGLLFISSQGPEGANLFIYHLPQEFGDQDILQMFMPFGNVISAKVFIDKQTNLSKCFGFVSYDNPVSAQAAIQAMNGFQIGMKRLKVQLKRSKNDSKPY</sequence>
<dbReference type="FunFam" id="3.30.70.330:FF:000016">
    <property type="entry name" value="CUGBP Elav-like family member 1 isoform 2"/>
    <property type="match status" value="1"/>
</dbReference>
<feature type="domain" description="RRM" evidence="10">
    <location>
        <begin position="463"/>
        <end position="541"/>
    </location>
</feature>
<evidence type="ECO:0000313" key="13">
    <source>
        <dbReference type="RefSeq" id="XP_041443390.1"/>
    </source>
</evidence>
<dbReference type="FunFam" id="3.30.70.330:FF:000015">
    <property type="entry name" value="CUGBP Elav-like family member 1 isoform 2"/>
    <property type="match status" value="1"/>
</dbReference>
<dbReference type="CDD" id="cd12634">
    <property type="entry name" value="RRM2_CELF1_2"/>
    <property type="match status" value="1"/>
</dbReference>
<protein>
    <submittedName>
        <fullName evidence="12 13">CUGBP, Elav-like family member 2 S homeolog isoform X1</fullName>
    </submittedName>
</protein>
<dbReference type="RefSeq" id="XP_041443390.1">
    <property type="nucleotide sequence ID" value="XM_041587456.1"/>
</dbReference>